<evidence type="ECO:0000256" key="4">
    <source>
        <dbReference type="ARBA" id="ARBA00022801"/>
    </source>
</evidence>
<feature type="domain" description="Endoribonuclease YicC-like C-terminal" evidence="7">
    <location>
        <begin position="185"/>
        <end position="304"/>
    </location>
</feature>
<evidence type="ECO:0000259" key="6">
    <source>
        <dbReference type="Pfam" id="PF03755"/>
    </source>
</evidence>
<dbReference type="PANTHER" id="PTHR30636:SF3">
    <property type="entry name" value="UPF0701 PROTEIN YICC"/>
    <property type="match status" value="1"/>
</dbReference>
<proteinExistence type="inferred from homology"/>
<evidence type="ECO:0000313" key="8">
    <source>
        <dbReference type="EMBL" id="SEH45655.1"/>
    </source>
</evidence>
<dbReference type="InterPro" id="IPR005229">
    <property type="entry name" value="YicC/YloC-like"/>
</dbReference>
<evidence type="ECO:0000256" key="3">
    <source>
        <dbReference type="ARBA" id="ARBA00022759"/>
    </source>
</evidence>
<dbReference type="GO" id="GO:0016787">
    <property type="term" value="F:hydrolase activity"/>
    <property type="evidence" value="ECO:0007669"/>
    <property type="project" value="UniProtKB-KW"/>
</dbReference>
<organism evidence="8 9">
    <name type="scientific">Ruminococcus flavefaciens</name>
    <dbReference type="NCBI Taxonomy" id="1265"/>
    <lineage>
        <taxon>Bacteria</taxon>
        <taxon>Bacillati</taxon>
        <taxon>Bacillota</taxon>
        <taxon>Clostridia</taxon>
        <taxon>Eubacteriales</taxon>
        <taxon>Oscillospiraceae</taxon>
        <taxon>Ruminococcus</taxon>
    </lineage>
</organism>
<sequence>MRKNIPKKAGDRVLRSMTGYGRAQQILNGRDILVEIRSVNHRYYEYSSRVPRTYSYIDEKLKALLKTSISRGKVEIAVTINNIEGKDTEIAVNKGAAEGYVNALRSIADELGVEDDITLSKLMKLPDIFNIQKTPDDEEQVWEDVSKVASEAIGKFVEMRQTEGERLKADIIEKAEGILKMVAKVEELSPLTVENYRNRLYKKLSEVLEGKDIDDQRVLTEAAVFAEKIAVDEETVRLRSHISQLENMVSGDDAVGRKLDFIVQEMNREVNTIGSKAQDLNITKVVVDMKAEIEKIREQIQNVE</sequence>
<dbReference type="Pfam" id="PF03755">
    <property type="entry name" value="YicC-like_N"/>
    <property type="match status" value="1"/>
</dbReference>
<dbReference type="Pfam" id="PF08340">
    <property type="entry name" value="YicC-like_C"/>
    <property type="match status" value="1"/>
</dbReference>
<name>A0A1H6IH29_RUMFL</name>
<dbReference type="EMBL" id="FNWV01000002">
    <property type="protein sequence ID" value="SEH45655.1"/>
    <property type="molecule type" value="Genomic_DNA"/>
</dbReference>
<accession>A0A1H6IH29</accession>
<feature type="domain" description="Endoribonuclease YicC-like N-terminal" evidence="6">
    <location>
        <begin position="14"/>
        <end position="168"/>
    </location>
</feature>
<keyword evidence="4" id="KW-0378">Hydrolase</keyword>
<protein>
    <submittedName>
        <fullName evidence="8">TIGR00255 family protein</fullName>
    </submittedName>
</protein>
<dbReference type="PANTHER" id="PTHR30636">
    <property type="entry name" value="UPF0701 PROTEIN YICC"/>
    <property type="match status" value="1"/>
</dbReference>
<gene>
    <name evidence="8" type="ORF">SAMN02910265_00744</name>
</gene>
<dbReference type="InterPro" id="IPR013527">
    <property type="entry name" value="YicC-like_N"/>
</dbReference>
<keyword evidence="3" id="KW-0255">Endonuclease</keyword>
<dbReference type="AlphaFoldDB" id="A0A1H6IH29"/>
<dbReference type="GO" id="GO:0004521">
    <property type="term" value="F:RNA endonuclease activity"/>
    <property type="evidence" value="ECO:0007669"/>
    <property type="project" value="InterPro"/>
</dbReference>
<dbReference type="Proteomes" id="UP000183190">
    <property type="component" value="Unassembled WGS sequence"/>
</dbReference>
<dbReference type="InterPro" id="IPR013551">
    <property type="entry name" value="YicC-like_C"/>
</dbReference>
<evidence type="ECO:0000256" key="2">
    <source>
        <dbReference type="ARBA" id="ARBA00022722"/>
    </source>
</evidence>
<evidence type="ECO:0000256" key="5">
    <source>
        <dbReference type="ARBA" id="ARBA00035648"/>
    </source>
</evidence>
<comment type="cofactor">
    <cofactor evidence="1">
        <name>a divalent metal cation</name>
        <dbReference type="ChEBI" id="CHEBI:60240"/>
    </cofactor>
</comment>
<keyword evidence="2" id="KW-0540">Nuclease</keyword>
<evidence type="ECO:0000256" key="1">
    <source>
        <dbReference type="ARBA" id="ARBA00001968"/>
    </source>
</evidence>
<dbReference type="NCBIfam" id="TIGR00255">
    <property type="entry name" value="YicC/YloC family endoribonuclease"/>
    <property type="match status" value="1"/>
</dbReference>
<reference evidence="8 9" key="1">
    <citation type="submission" date="2016-10" db="EMBL/GenBank/DDBJ databases">
        <authorList>
            <person name="de Groot N.N."/>
        </authorList>
    </citation>
    <scope>NUCLEOTIDE SEQUENCE [LARGE SCALE GENOMIC DNA]</scope>
    <source>
        <strain evidence="8 9">YAD2003</strain>
    </source>
</reference>
<evidence type="ECO:0000259" key="7">
    <source>
        <dbReference type="Pfam" id="PF08340"/>
    </source>
</evidence>
<evidence type="ECO:0000313" key="9">
    <source>
        <dbReference type="Proteomes" id="UP000183190"/>
    </source>
</evidence>
<comment type="similarity">
    <text evidence="5">Belongs to the YicC/YloC family.</text>
</comment>